<accession>A0A0L0DV18</accession>
<dbReference type="eggNOG" id="KOG1734">
    <property type="taxonomic scope" value="Eukaryota"/>
</dbReference>
<keyword evidence="6" id="KW-0863">Zinc-finger</keyword>
<keyword evidence="6" id="KW-0862">Zinc</keyword>
<dbReference type="GO" id="GO:0036503">
    <property type="term" value="P:ERAD pathway"/>
    <property type="evidence" value="ECO:0007669"/>
    <property type="project" value="TreeGrafter"/>
</dbReference>
<evidence type="ECO:0000313" key="10">
    <source>
        <dbReference type="EMBL" id="KNC55373.1"/>
    </source>
</evidence>
<keyword evidence="11" id="KW-1185">Reference proteome</keyword>
<keyword evidence="2 8" id="KW-0812">Transmembrane</keyword>
<dbReference type="SUPFAM" id="SSF57850">
    <property type="entry name" value="RING/U-box"/>
    <property type="match status" value="1"/>
</dbReference>
<dbReference type="Gene3D" id="3.30.40.10">
    <property type="entry name" value="Zinc/RING finger domain, C3HC4 (zinc finger)"/>
    <property type="match status" value="1"/>
</dbReference>
<evidence type="ECO:0000256" key="2">
    <source>
        <dbReference type="ARBA" id="ARBA00022692"/>
    </source>
</evidence>
<dbReference type="PANTHER" id="PTHR13407:SF0">
    <property type="entry name" value="FI05221P"/>
    <property type="match status" value="1"/>
</dbReference>
<dbReference type="EMBL" id="GL349500">
    <property type="protein sequence ID" value="KNC55373.1"/>
    <property type="molecule type" value="Genomic_DNA"/>
</dbReference>
<dbReference type="AlphaFoldDB" id="A0A0L0DV18"/>
<proteinExistence type="predicted"/>
<organism evidence="10 11">
    <name type="scientific">Thecamonas trahens ATCC 50062</name>
    <dbReference type="NCBI Taxonomy" id="461836"/>
    <lineage>
        <taxon>Eukaryota</taxon>
        <taxon>Apusozoa</taxon>
        <taxon>Apusomonadida</taxon>
        <taxon>Apusomonadidae</taxon>
        <taxon>Thecamonas</taxon>
    </lineage>
</organism>
<feature type="transmembrane region" description="Helical" evidence="8">
    <location>
        <begin position="131"/>
        <end position="152"/>
    </location>
</feature>
<dbReference type="GO" id="GO:0000139">
    <property type="term" value="C:Golgi membrane"/>
    <property type="evidence" value="ECO:0007669"/>
    <property type="project" value="TreeGrafter"/>
</dbReference>
<evidence type="ECO:0000256" key="8">
    <source>
        <dbReference type="SAM" id="Phobius"/>
    </source>
</evidence>
<feature type="domain" description="RING-type" evidence="9">
    <location>
        <begin position="217"/>
        <end position="263"/>
    </location>
</feature>
<evidence type="ECO:0000256" key="7">
    <source>
        <dbReference type="SAM" id="MobiDB-lite"/>
    </source>
</evidence>
<dbReference type="CDD" id="cd16475">
    <property type="entry name" value="RING-H2_RNF121-like"/>
    <property type="match status" value="1"/>
</dbReference>
<evidence type="ECO:0000256" key="4">
    <source>
        <dbReference type="ARBA" id="ARBA00022989"/>
    </source>
</evidence>
<gene>
    <name evidence="10" type="ORF">AMSG_11029</name>
</gene>
<evidence type="ECO:0000259" key="9">
    <source>
        <dbReference type="PROSITE" id="PS50089"/>
    </source>
</evidence>
<dbReference type="PROSITE" id="PS50089">
    <property type="entry name" value="ZF_RING_2"/>
    <property type="match status" value="1"/>
</dbReference>
<dbReference type="GeneID" id="25569103"/>
<evidence type="ECO:0000256" key="1">
    <source>
        <dbReference type="ARBA" id="ARBA00004141"/>
    </source>
</evidence>
<dbReference type="OrthoDB" id="446635at2759"/>
<dbReference type="OMA" id="PYWERTH"/>
<evidence type="ECO:0000256" key="5">
    <source>
        <dbReference type="ARBA" id="ARBA00023136"/>
    </source>
</evidence>
<keyword evidence="4 8" id="KW-1133">Transmembrane helix</keyword>
<feature type="transmembrane region" description="Helical" evidence="8">
    <location>
        <begin position="94"/>
        <end position="110"/>
    </location>
</feature>
<dbReference type="InterPro" id="IPR013083">
    <property type="entry name" value="Znf_RING/FYVE/PHD"/>
</dbReference>
<comment type="subcellular location">
    <subcellularLocation>
        <location evidence="1">Membrane</location>
        <topology evidence="1">Multi-pass membrane protein</topology>
    </subcellularLocation>
</comment>
<feature type="transmembrane region" description="Helical" evidence="8">
    <location>
        <begin position="43"/>
        <end position="62"/>
    </location>
</feature>
<reference evidence="10 11" key="1">
    <citation type="submission" date="2010-05" db="EMBL/GenBank/DDBJ databases">
        <title>The Genome Sequence of Thecamonas trahens ATCC 50062.</title>
        <authorList>
            <consortium name="The Broad Institute Genome Sequencing Platform"/>
            <person name="Russ C."/>
            <person name="Cuomo C."/>
            <person name="Shea T."/>
            <person name="Young S.K."/>
            <person name="Zeng Q."/>
            <person name="Koehrsen M."/>
            <person name="Haas B."/>
            <person name="Borodovsky M."/>
            <person name="Guigo R."/>
            <person name="Alvarado L."/>
            <person name="Berlin A."/>
            <person name="Bochicchio J."/>
            <person name="Borenstein D."/>
            <person name="Chapman S."/>
            <person name="Chen Z."/>
            <person name="Freedman E."/>
            <person name="Gellesch M."/>
            <person name="Goldberg J."/>
            <person name="Griggs A."/>
            <person name="Gujja S."/>
            <person name="Heilman E."/>
            <person name="Heiman D."/>
            <person name="Hepburn T."/>
            <person name="Howarth C."/>
            <person name="Jen D."/>
            <person name="Larson L."/>
            <person name="Mehta T."/>
            <person name="Park D."/>
            <person name="Pearson M."/>
            <person name="Roberts A."/>
            <person name="Saif S."/>
            <person name="Shenoy N."/>
            <person name="Sisk P."/>
            <person name="Stolte C."/>
            <person name="Sykes S."/>
            <person name="Thomson T."/>
            <person name="Walk T."/>
            <person name="White J."/>
            <person name="Yandava C."/>
            <person name="Burger G."/>
            <person name="Gray M.W."/>
            <person name="Holland P.W.H."/>
            <person name="King N."/>
            <person name="Lang F.B.F."/>
            <person name="Roger A.J."/>
            <person name="Ruiz-Trillo I."/>
            <person name="Lander E."/>
            <person name="Nusbaum C."/>
        </authorList>
    </citation>
    <scope>NUCLEOTIDE SEQUENCE [LARGE SCALE GENOMIC DNA]</scope>
    <source>
        <strain evidence="10 11">ATCC 50062</strain>
    </source>
</reference>
<keyword evidence="5 8" id="KW-0472">Membrane</keyword>
<dbReference type="SMART" id="SM00184">
    <property type="entry name" value="RING"/>
    <property type="match status" value="1"/>
</dbReference>
<dbReference type="Pfam" id="PF13639">
    <property type="entry name" value="zf-RING_2"/>
    <property type="match status" value="1"/>
</dbReference>
<dbReference type="GO" id="GO:0008270">
    <property type="term" value="F:zinc ion binding"/>
    <property type="evidence" value="ECO:0007669"/>
    <property type="project" value="UniProtKB-KW"/>
</dbReference>
<sequence length="384" mass="42416">MATPPPPGTNMTAAIAAAVAQGMSEEEAREAVTHAGHESMHSAMFFILVAAMIGAQIGLHLWKSRHARSYHMVSLLGLWLFPAILSLYHGYGRMLVVWITFTVVTAWLGFKASRKPLHQRTPRLVYTWFSAFYRLFYAIGVIGYILVMAEFFGVTHLLSDSHSLAYYGSLMLFYGLYYGVLSRDAAELATSSMAVSMGIKTGKDDGLASRRFNPDVCAICGDGLDRFDETEKVCELDCKHAFHEFCIRGWTIIGKKDTCPFCTEKVNLKAMFRNPWESQSIFWGNLLSAIRALVVWNPLIVLTVQPMSESEIESDGPVRDHDTAIGWMNESDGMSSGDVDRDRSMCGGGDAADDVWLSESESDDDADDSSDRIDAAVRSAGTPI</sequence>
<name>A0A0L0DV18_THETB</name>
<evidence type="ECO:0000256" key="6">
    <source>
        <dbReference type="PROSITE-ProRule" id="PRU00175"/>
    </source>
</evidence>
<dbReference type="RefSeq" id="XP_013753007.1">
    <property type="nucleotide sequence ID" value="XM_013897553.1"/>
</dbReference>
<dbReference type="GO" id="GO:0061630">
    <property type="term" value="F:ubiquitin protein ligase activity"/>
    <property type="evidence" value="ECO:0007669"/>
    <property type="project" value="TreeGrafter"/>
</dbReference>
<feature type="transmembrane region" description="Helical" evidence="8">
    <location>
        <begin position="164"/>
        <end position="181"/>
    </location>
</feature>
<dbReference type="PANTHER" id="PTHR13407">
    <property type="entry name" value="RNF121 PROTEIN"/>
    <property type="match status" value="1"/>
</dbReference>
<feature type="transmembrane region" description="Helical" evidence="8">
    <location>
        <begin position="69"/>
        <end position="88"/>
    </location>
</feature>
<dbReference type="Proteomes" id="UP000054408">
    <property type="component" value="Unassembled WGS sequence"/>
</dbReference>
<evidence type="ECO:0000256" key="3">
    <source>
        <dbReference type="ARBA" id="ARBA00022723"/>
    </source>
</evidence>
<dbReference type="GO" id="GO:0005789">
    <property type="term" value="C:endoplasmic reticulum membrane"/>
    <property type="evidence" value="ECO:0007669"/>
    <property type="project" value="TreeGrafter"/>
</dbReference>
<feature type="region of interest" description="Disordered" evidence="7">
    <location>
        <begin position="327"/>
        <end position="384"/>
    </location>
</feature>
<dbReference type="InterPro" id="IPR040176">
    <property type="entry name" value="RNF121/RNF175"/>
</dbReference>
<dbReference type="InterPro" id="IPR001841">
    <property type="entry name" value="Znf_RING"/>
</dbReference>
<keyword evidence="3" id="KW-0479">Metal-binding</keyword>
<evidence type="ECO:0000313" key="11">
    <source>
        <dbReference type="Proteomes" id="UP000054408"/>
    </source>
</evidence>
<protein>
    <submittedName>
        <fullName evidence="10">RNF121 protein</fullName>
    </submittedName>
</protein>